<sequence length="650" mass="73103">MSVEHDRNGPLRGRSGPPARKPNRTVNVPIEYQPSMSWPDLERISKVLSVESGCEVVPRMENRQPTKFEIFGQGLQLEAAVKVVNRWIENAPSKTPASSSWPKTSAFHANKWYYDTVKQMDMERKEKFKGEPPEEAGLIRVVVDWPDELRRDGIDPASAFGNGLVALNPIRMDDEVYISFCPHRGPVLQVEIQGYEEAHVASALEHYENLVQKVQTIRSLSVLAINIVLDKGEGTEVVLRKIPSWWPVKIYNIYPQLLPAVPPVAPKQGNQETKGEFRKKSLDPSHLVEIQKQITQVLECIRFERGYYDLTVRYGCLGLVGMADEEIGKTYKLPVFETSICGTRVTCLVTKWAGDQEFGERLLARLMAAGDILVPAKIGGPSKLSETRPTFQGTWMLQDPNSTRPVHPNARDQRTASQPKTIVVQIDWTEDEEGMFEKMPLRFYHVKEGKIAPKEHLDINLMELGEGKAWHIGLESMVVVPKSKLSPVVVNFADGVRMRSGDAANLHSKESFAQWSTTPSTRLKGCRLDRVYTFRIRDTNYHVEARQMWYPCQTAPCWGVVVRHSEWSTHLNPLETLVSGRIVQFGDTAKTFFPGDGGTSAAPAESSNDMPQIQNLDVEEREPDVTGITLLVKALMRLSVVINDCKAPPN</sequence>
<keyword evidence="2" id="KW-1185">Reference proteome</keyword>
<name>A0ACB6R1E9_9PLEO</name>
<evidence type="ECO:0000313" key="2">
    <source>
        <dbReference type="Proteomes" id="UP000799755"/>
    </source>
</evidence>
<dbReference type="Proteomes" id="UP000799755">
    <property type="component" value="Unassembled WGS sequence"/>
</dbReference>
<gene>
    <name evidence="1" type="ORF">BDR25DRAFT_313338</name>
</gene>
<reference evidence="1" key="1">
    <citation type="journal article" date="2020" name="Stud. Mycol.">
        <title>101 Dothideomycetes genomes: a test case for predicting lifestyles and emergence of pathogens.</title>
        <authorList>
            <person name="Haridas S."/>
            <person name="Albert R."/>
            <person name="Binder M."/>
            <person name="Bloem J."/>
            <person name="Labutti K."/>
            <person name="Salamov A."/>
            <person name="Andreopoulos B."/>
            <person name="Baker S."/>
            <person name="Barry K."/>
            <person name="Bills G."/>
            <person name="Bluhm B."/>
            <person name="Cannon C."/>
            <person name="Castanera R."/>
            <person name="Culley D."/>
            <person name="Daum C."/>
            <person name="Ezra D."/>
            <person name="Gonzalez J."/>
            <person name="Henrissat B."/>
            <person name="Kuo A."/>
            <person name="Liang C."/>
            <person name="Lipzen A."/>
            <person name="Lutzoni F."/>
            <person name="Magnuson J."/>
            <person name="Mondo S."/>
            <person name="Nolan M."/>
            <person name="Ohm R."/>
            <person name="Pangilinan J."/>
            <person name="Park H.-J."/>
            <person name="Ramirez L."/>
            <person name="Alfaro M."/>
            <person name="Sun H."/>
            <person name="Tritt A."/>
            <person name="Yoshinaga Y."/>
            <person name="Zwiers L.-H."/>
            <person name="Turgeon B."/>
            <person name="Goodwin S."/>
            <person name="Spatafora J."/>
            <person name="Crous P."/>
            <person name="Grigoriev I."/>
        </authorList>
    </citation>
    <scope>NUCLEOTIDE SEQUENCE</scope>
    <source>
        <strain evidence="1">ATCC 200398</strain>
    </source>
</reference>
<dbReference type="EMBL" id="MU003503">
    <property type="protein sequence ID" value="KAF2472162.1"/>
    <property type="molecule type" value="Genomic_DNA"/>
</dbReference>
<evidence type="ECO:0000313" key="1">
    <source>
        <dbReference type="EMBL" id="KAF2472162.1"/>
    </source>
</evidence>
<accession>A0ACB6R1E9</accession>
<comment type="caution">
    <text evidence="1">The sequence shown here is derived from an EMBL/GenBank/DDBJ whole genome shotgun (WGS) entry which is preliminary data.</text>
</comment>
<proteinExistence type="predicted"/>
<protein>
    <submittedName>
        <fullName evidence="1">Uncharacterized protein</fullName>
    </submittedName>
</protein>
<organism evidence="1 2">
    <name type="scientific">Lindgomyces ingoldianus</name>
    <dbReference type="NCBI Taxonomy" id="673940"/>
    <lineage>
        <taxon>Eukaryota</taxon>
        <taxon>Fungi</taxon>
        <taxon>Dikarya</taxon>
        <taxon>Ascomycota</taxon>
        <taxon>Pezizomycotina</taxon>
        <taxon>Dothideomycetes</taxon>
        <taxon>Pleosporomycetidae</taxon>
        <taxon>Pleosporales</taxon>
        <taxon>Lindgomycetaceae</taxon>
        <taxon>Lindgomyces</taxon>
    </lineage>
</organism>